<keyword evidence="2" id="KW-1185">Reference proteome</keyword>
<comment type="caution">
    <text evidence="1">The sequence shown here is derived from an EMBL/GenBank/DDBJ whole genome shotgun (WGS) entry which is preliminary data.</text>
</comment>
<dbReference type="EMBL" id="JBIYEW010000002">
    <property type="protein sequence ID" value="MFK4637208.1"/>
    <property type="molecule type" value="Genomic_DNA"/>
</dbReference>
<sequence>MASEKFETVNHFIAEARKLREMMLAIPESLKSGTSEVDVIKQDMAARLDLARAARAVMSAPHDPEAGKIIGAVLLGRIDAAASTLSPDEWETAAAEAIAAAGQDNEDAVAKMRAWMDATKPIASIGFEAMNRADEQSHEIMLEGFRRAAEQTPGSNFQITEIVGDTVVTNETILGPAPGSEDSDVHSVGRLSSSVGSILGIDDDRMETDISHLVQSQAPLVLERNNLVRHAHPGQVRLAVSDRLTSKTFHDLEVVGVTGDLPSPIAKLEKRHFPALRAQLMLQHNLPLTEGATYSRASRGDRSAQGILMQLVILGDMLSSAKPHFLPVSELSAQVRDEDLRPLPPEQSFLVWHDTAVHIGDGVDILAWLFATDGQGNMHPAAHVIRTVPGGALETSWCSLRQGQASEVAGQITRLLRGANWNTARPLRLPKPSGSKEWKKALVRSSARAKEGGLHGLQFLPA</sequence>
<reference evidence="1 2" key="1">
    <citation type="submission" date="2024-10" db="EMBL/GenBank/DDBJ databases">
        <title>Novel secondary metabolite-producing bacteria for plant disease control.</title>
        <authorList>
            <person name="Chevrette M."/>
        </authorList>
    </citation>
    <scope>NUCLEOTIDE SEQUENCE [LARGE SCALE GENOMIC DNA]</scope>
    <source>
        <strain evidence="1 2">J30 TE3557</strain>
    </source>
</reference>
<proteinExistence type="predicted"/>
<dbReference type="RefSeq" id="WP_404593187.1">
    <property type="nucleotide sequence ID" value="NZ_JBIYEW010000002.1"/>
</dbReference>
<protein>
    <recommendedName>
        <fullName evidence="3">DUF222 domain-containing protein</fullName>
    </recommendedName>
</protein>
<name>A0ABW8N0S9_9MICC</name>
<gene>
    <name evidence="1" type="ORF">ABIA52_000097</name>
</gene>
<accession>A0ABW8N0S9</accession>
<evidence type="ECO:0008006" key="3">
    <source>
        <dbReference type="Google" id="ProtNLM"/>
    </source>
</evidence>
<evidence type="ECO:0000313" key="2">
    <source>
        <dbReference type="Proteomes" id="UP001620520"/>
    </source>
</evidence>
<evidence type="ECO:0000313" key="1">
    <source>
        <dbReference type="EMBL" id="MFK4637208.1"/>
    </source>
</evidence>
<organism evidence="1 2">
    <name type="scientific">Paenarthrobacter histidinolovorans</name>
    <dbReference type="NCBI Taxonomy" id="43664"/>
    <lineage>
        <taxon>Bacteria</taxon>
        <taxon>Bacillati</taxon>
        <taxon>Actinomycetota</taxon>
        <taxon>Actinomycetes</taxon>
        <taxon>Micrococcales</taxon>
        <taxon>Micrococcaceae</taxon>
        <taxon>Paenarthrobacter</taxon>
    </lineage>
</organism>
<dbReference type="Proteomes" id="UP001620520">
    <property type="component" value="Unassembled WGS sequence"/>
</dbReference>